<accession>A0ABX0JU42</accession>
<sequence length="74" mass="8103">MAVKNGEEEKWILGQIEDFAAVCEAESSWMRRSEKRTVDVTLFLEARSGRISITVEAGHHEGGSGQGHPPAQHG</sequence>
<dbReference type="Proteomes" id="UP000635278">
    <property type="component" value="Unassembled WGS sequence"/>
</dbReference>
<name>A0ABX0JU42_9PROT</name>
<comment type="caution">
    <text evidence="2">The sequence shown here is derived from an EMBL/GenBank/DDBJ whole genome shotgun (WGS) entry which is preliminary data.</text>
</comment>
<feature type="region of interest" description="Disordered" evidence="1">
    <location>
        <begin position="55"/>
        <end position="74"/>
    </location>
</feature>
<proteinExistence type="predicted"/>
<evidence type="ECO:0000256" key="1">
    <source>
        <dbReference type="SAM" id="MobiDB-lite"/>
    </source>
</evidence>
<reference evidence="2 3" key="1">
    <citation type="journal article" date="2020" name="Int. J. Syst. Evol. Microbiol.">
        <title>Novel acetic acid bacteria from cider fermentations: Acetobacter conturbans sp. nov. and Acetobacter fallax sp. nov.</title>
        <authorList>
            <person name="Sombolestani A.S."/>
            <person name="Cleenwerck I."/>
            <person name="Cnockaert M."/>
            <person name="Borremans W."/>
            <person name="Wieme A.D."/>
            <person name="De Vuyst L."/>
            <person name="Vandamme P."/>
        </authorList>
    </citation>
    <scope>NUCLEOTIDE SEQUENCE [LARGE SCALE GENOMIC DNA]</scope>
    <source>
        <strain evidence="2 3">LMG 30640</strain>
    </source>
</reference>
<organism evidence="2 3">
    <name type="scientific">Acetobacter musti</name>
    <dbReference type="NCBI Taxonomy" id="864732"/>
    <lineage>
        <taxon>Bacteria</taxon>
        <taxon>Pseudomonadati</taxon>
        <taxon>Pseudomonadota</taxon>
        <taxon>Alphaproteobacteria</taxon>
        <taxon>Acetobacterales</taxon>
        <taxon>Acetobacteraceae</taxon>
        <taxon>Acetobacter</taxon>
    </lineage>
</organism>
<keyword evidence="3" id="KW-1185">Reference proteome</keyword>
<gene>
    <name evidence="2" type="ORF">GOB93_20035</name>
</gene>
<dbReference type="RefSeq" id="WP_173585179.1">
    <property type="nucleotide sequence ID" value="NZ_WOTB01000061.1"/>
</dbReference>
<evidence type="ECO:0000313" key="2">
    <source>
        <dbReference type="EMBL" id="NHN86867.1"/>
    </source>
</evidence>
<dbReference type="EMBL" id="WOTB01000061">
    <property type="protein sequence ID" value="NHN86867.1"/>
    <property type="molecule type" value="Genomic_DNA"/>
</dbReference>
<evidence type="ECO:0000313" key="3">
    <source>
        <dbReference type="Proteomes" id="UP000635278"/>
    </source>
</evidence>
<protein>
    <submittedName>
        <fullName evidence="2">Uncharacterized protein</fullName>
    </submittedName>
</protein>